<comment type="subcellular location">
    <subcellularLocation>
        <location evidence="1">Nucleus</location>
    </subcellularLocation>
</comment>
<sequence length="156" mass="18559">MVRTRLTIRDAIKYVLTVRDTFQDNREIYDTFLVVMKNFKAKRISRSIVIAKVKKLFKGKRELILAFNKFLPKGYKITFKSDETPVKRSVYAEAIRFVIKVEKTLQDDRAYGSFLEILQMHSQNKKSVSEVYNEVYDGLFRDQPELRMEFAYFLPH</sequence>
<evidence type="ECO:0000256" key="1">
    <source>
        <dbReference type="ARBA" id="ARBA00004123"/>
    </source>
</evidence>
<dbReference type="PANTHER" id="PTHR12346">
    <property type="entry name" value="SIN3B-RELATED"/>
    <property type="match status" value="1"/>
</dbReference>
<evidence type="ECO:0000313" key="3">
    <source>
        <dbReference type="EMBL" id="CAH2047373.1"/>
    </source>
</evidence>
<feature type="non-terminal residue" evidence="3">
    <location>
        <position position="1"/>
    </location>
</feature>
<protein>
    <submittedName>
        <fullName evidence="3">Uncharacterized protein</fullName>
    </submittedName>
</protein>
<dbReference type="InterPro" id="IPR036600">
    <property type="entry name" value="PAH_sf"/>
</dbReference>
<keyword evidence="2" id="KW-0539">Nucleus</keyword>
<evidence type="ECO:0000256" key="2">
    <source>
        <dbReference type="ARBA" id="ARBA00023242"/>
    </source>
</evidence>
<dbReference type="GO" id="GO:0003714">
    <property type="term" value="F:transcription corepressor activity"/>
    <property type="evidence" value="ECO:0007669"/>
    <property type="project" value="InterPro"/>
</dbReference>
<keyword evidence="4" id="KW-1185">Reference proteome</keyword>
<dbReference type="AlphaFoldDB" id="A0AAU9RSS9"/>
<dbReference type="Gene3D" id="1.20.1160.11">
    <property type="entry name" value="Paired amphipathic helix"/>
    <property type="match status" value="2"/>
</dbReference>
<evidence type="ECO:0000313" key="4">
    <source>
        <dbReference type="Proteomes" id="UP000836841"/>
    </source>
</evidence>
<dbReference type="GO" id="GO:0000118">
    <property type="term" value="C:histone deacetylase complex"/>
    <property type="evidence" value="ECO:0007669"/>
    <property type="project" value="TreeGrafter"/>
</dbReference>
<gene>
    <name evidence="3" type="ORF">TAV2_LOCUS7655</name>
</gene>
<dbReference type="InterPro" id="IPR003822">
    <property type="entry name" value="PAH"/>
</dbReference>
<dbReference type="InterPro" id="IPR039774">
    <property type="entry name" value="Sin3-like"/>
</dbReference>
<organism evidence="3 4">
    <name type="scientific">Thlaspi arvense</name>
    <name type="common">Field penny-cress</name>
    <dbReference type="NCBI Taxonomy" id="13288"/>
    <lineage>
        <taxon>Eukaryota</taxon>
        <taxon>Viridiplantae</taxon>
        <taxon>Streptophyta</taxon>
        <taxon>Embryophyta</taxon>
        <taxon>Tracheophyta</taxon>
        <taxon>Spermatophyta</taxon>
        <taxon>Magnoliopsida</taxon>
        <taxon>eudicotyledons</taxon>
        <taxon>Gunneridae</taxon>
        <taxon>Pentapetalae</taxon>
        <taxon>rosids</taxon>
        <taxon>malvids</taxon>
        <taxon>Brassicales</taxon>
        <taxon>Brassicaceae</taxon>
        <taxon>Thlaspideae</taxon>
        <taxon>Thlaspi</taxon>
    </lineage>
</organism>
<reference evidence="3 4" key="1">
    <citation type="submission" date="2022-03" db="EMBL/GenBank/DDBJ databases">
        <authorList>
            <person name="Nunn A."/>
            <person name="Chopra R."/>
            <person name="Nunn A."/>
            <person name="Contreras Garrido A."/>
        </authorList>
    </citation>
    <scope>NUCLEOTIDE SEQUENCE [LARGE SCALE GENOMIC DNA]</scope>
</reference>
<dbReference type="PANTHER" id="PTHR12346:SF46">
    <property type="entry name" value="HISTONE DEACETYLASE INTERACTING DOMAIN-CONTAINING PROTEIN"/>
    <property type="match status" value="1"/>
</dbReference>
<name>A0AAU9RSS9_THLAR</name>
<dbReference type="GO" id="GO:0000785">
    <property type="term" value="C:chromatin"/>
    <property type="evidence" value="ECO:0007669"/>
    <property type="project" value="TreeGrafter"/>
</dbReference>
<dbReference type="Proteomes" id="UP000836841">
    <property type="component" value="Chromosome 2"/>
</dbReference>
<accession>A0AAU9RSS9</accession>
<dbReference type="FunFam" id="1.20.1160.11:FF:000001">
    <property type="entry name" value="Paired amphipathic helix protein Sin3"/>
    <property type="match status" value="1"/>
</dbReference>
<proteinExistence type="predicted"/>
<dbReference type="Pfam" id="PF02671">
    <property type="entry name" value="PAH"/>
    <property type="match status" value="2"/>
</dbReference>
<dbReference type="SUPFAM" id="SSF47762">
    <property type="entry name" value="PAH2 domain"/>
    <property type="match status" value="2"/>
</dbReference>
<dbReference type="EMBL" id="OU466858">
    <property type="protein sequence ID" value="CAH2047373.1"/>
    <property type="molecule type" value="Genomic_DNA"/>
</dbReference>
<dbReference type="GO" id="GO:0000122">
    <property type="term" value="P:negative regulation of transcription by RNA polymerase II"/>
    <property type="evidence" value="ECO:0007669"/>
    <property type="project" value="TreeGrafter"/>
</dbReference>